<keyword evidence="5" id="KW-1185">Reference proteome</keyword>
<accession>A0A9P1FMI4</accession>
<organism evidence="3">
    <name type="scientific">Cladocopium goreaui</name>
    <dbReference type="NCBI Taxonomy" id="2562237"/>
    <lineage>
        <taxon>Eukaryota</taxon>
        <taxon>Sar</taxon>
        <taxon>Alveolata</taxon>
        <taxon>Dinophyceae</taxon>
        <taxon>Suessiales</taxon>
        <taxon>Symbiodiniaceae</taxon>
        <taxon>Cladocopium</taxon>
    </lineage>
</organism>
<dbReference type="EMBL" id="CAMXCT010000491">
    <property type="protein sequence ID" value="CAI3979507.1"/>
    <property type="molecule type" value="Genomic_DNA"/>
</dbReference>
<dbReference type="Proteomes" id="UP001152797">
    <property type="component" value="Unassembled WGS sequence"/>
</dbReference>
<evidence type="ECO:0000256" key="1">
    <source>
        <dbReference type="SAM" id="MobiDB-lite"/>
    </source>
</evidence>
<keyword evidence="2" id="KW-0472">Membrane</keyword>
<sequence length="564" mass="62262">MAFTIAARLAATKAVVPEEMPLKSWIVWFFVLMEVGSLGTFLQLGYFVHPGLLLIPAFLQVTLSATRAAMQTSHSSSLHDPRRQVYFALFSQGFSAFGLARRQKAATTFYIGTTLLRVGCLIPVLFFLIGSNMCEAPIDRGAGRSYPKVWKAENGISGIHEFRAELCKIYGDANSLCDVSAFSCFELSCFGYSVCGPGFNKDFCVETPGRCQLTCWKYTQCEETRKANDLVELPNMLQESCMLHDFDFLKFQACAAESKLLNSCNARASACRLPYMSRSFGDGIFFFYILLPMFCLLGWLLIFILSSIYFRDGFLITAEEDKDRRKTVRRRAMKLGREMLQQKATLMERTRAYLALAMFCFDLASDGSCLAGFLMTGQWGFAAAQASIVLVAAATEFWRGSPRELLEAFTDFRQTGVPPDKFLSIIQAEQGLEAPLSFLLQYYSAFFTSGSEWAFLNLCFSISMSLYGISKGVYDNIHLNMEAAFDAAELLDQDSASEPPTPHAQPPAVVGFPSLPPGMAQPHQTSVTPLPPPPGMSPVMALAVTQPPPPVGPIQLGGPVKDTE</sequence>
<reference evidence="4" key="2">
    <citation type="submission" date="2024-04" db="EMBL/GenBank/DDBJ databases">
        <authorList>
            <person name="Chen Y."/>
            <person name="Shah S."/>
            <person name="Dougan E. K."/>
            <person name="Thang M."/>
            <person name="Chan C."/>
        </authorList>
    </citation>
    <scope>NUCLEOTIDE SEQUENCE [LARGE SCALE GENOMIC DNA]</scope>
</reference>
<gene>
    <name evidence="3" type="ORF">C1SCF055_LOCUS7450</name>
</gene>
<dbReference type="AlphaFoldDB" id="A0A9P1FMI4"/>
<evidence type="ECO:0000313" key="5">
    <source>
        <dbReference type="Proteomes" id="UP001152797"/>
    </source>
</evidence>
<feature type="region of interest" description="Disordered" evidence="1">
    <location>
        <begin position="494"/>
        <end position="564"/>
    </location>
</feature>
<dbReference type="OrthoDB" id="10677056at2759"/>
<dbReference type="EMBL" id="CAMXCT020000491">
    <property type="protein sequence ID" value="CAL1132882.1"/>
    <property type="molecule type" value="Genomic_DNA"/>
</dbReference>
<keyword evidence="2" id="KW-1133">Transmembrane helix</keyword>
<protein>
    <submittedName>
        <fullName evidence="3">Uncharacterized protein</fullName>
    </submittedName>
</protein>
<name>A0A9P1FMI4_9DINO</name>
<reference evidence="3" key="1">
    <citation type="submission" date="2022-10" db="EMBL/GenBank/DDBJ databases">
        <authorList>
            <person name="Chen Y."/>
            <person name="Dougan E. K."/>
            <person name="Chan C."/>
            <person name="Rhodes N."/>
            <person name="Thang M."/>
        </authorList>
    </citation>
    <scope>NUCLEOTIDE SEQUENCE</scope>
</reference>
<dbReference type="EMBL" id="CAMXCT030000491">
    <property type="protein sequence ID" value="CAL4766819.1"/>
    <property type="molecule type" value="Genomic_DNA"/>
</dbReference>
<feature type="transmembrane region" description="Helical" evidence="2">
    <location>
        <begin position="25"/>
        <end position="44"/>
    </location>
</feature>
<comment type="caution">
    <text evidence="3">The sequence shown here is derived from an EMBL/GenBank/DDBJ whole genome shotgun (WGS) entry which is preliminary data.</text>
</comment>
<feature type="transmembrane region" description="Helical" evidence="2">
    <location>
        <begin position="285"/>
        <end position="310"/>
    </location>
</feature>
<feature type="transmembrane region" description="Helical" evidence="2">
    <location>
        <begin position="108"/>
        <end position="129"/>
    </location>
</feature>
<evidence type="ECO:0000313" key="4">
    <source>
        <dbReference type="EMBL" id="CAL1132882.1"/>
    </source>
</evidence>
<evidence type="ECO:0000256" key="2">
    <source>
        <dbReference type="SAM" id="Phobius"/>
    </source>
</evidence>
<proteinExistence type="predicted"/>
<evidence type="ECO:0000313" key="3">
    <source>
        <dbReference type="EMBL" id="CAI3979507.1"/>
    </source>
</evidence>
<keyword evidence="2" id="KW-0812">Transmembrane</keyword>